<dbReference type="Proteomes" id="UP000183832">
    <property type="component" value="Unassembled WGS sequence"/>
</dbReference>
<organism evidence="1 2">
    <name type="scientific">Clunio marinus</name>
    <dbReference type="NCBI Taxonomy" id="568069"/>
    <lineage>
        <taxon>Eukaryota</taxon>
        <taxon>Metazoa</taxon>
        <taxon>Ecdysozoa</taxon>
        <taxon>Arthropoda</taxon>
        <taxon>Hexapoda</taxon>
        <taxon>Insecta</taxon>
        <taxon>Pterygota</taxon>
        <taxon>Neoptera</taxon>
        <taxon>Endopterygota</taxon>
        <taxon>Diptera</taxon>
        <taxon>Nematocera</taxon>
        <taxon>Chironomoidea</taxon>
        <taxon>Chironomidae</taxon>
        <taxon>Clunio</taxon>
    </lineage>
</organism>
<dbReference type="AlphaFoldDB" id="A0A1J1J0H4"/>
<gene>
    <name evidence="1" type="ORF">CLUMA_CG018398</name>
</gene>
<accession>A0A1J1J0H4</accession>
<dbReference type="EMBL" id="CVRI01000064">
    <property type="protein sequence ID" value="CRL05458.1"/>
    <property type="molecule type" value="Genomic_DNA"/>
</dbReference>
<name>A0A1J1J0H4_9DIPT</name>
<proteinExistence type="predicted"/>
<protein>
    <submittedName>
        <fullName evidence="1">CLUMA_CG018398, isoform A</fullName>
    </submittedName>
</protein>
<evidence type="ECO:0000313" key="2">
    <source>
        <dbReference type="Proteomes" id="UP000183832"/>
    </source>
</evidence>
<evidence type="ECO:0000313" key="1">
    <source>
        <dbReference type="EMBL" id="CRL05458.1"/>
    </source>
</evidence>
<sequence length="79" mass="9140">MELMMWCLKGRQTVKIISHSCEGVREKKKINFNDLLPQLFAAVLFQVIQLLLYQKSDETLYSFQFRVKLSAVESSGLKA</sequence>
<reference evidence="1 2" key="1">
    <citation type="submission" date="2015-04" db="EMBL/GenBank/DDBJ databases">
        <authorList>
            <person name="Syromyatnikov M.Y."/>
            <person name="Popov V.N."/>
        </authorList>
    </citation>
    <scope>NUCLEOTIDE SEQUENCE [LARGE SCALE GENOMIC DNA]</scope>
</reference>
<keyword evidence="2" id="KW-1185">Reference proteome</keyword>